<evidence type="ECO:0000313" key="2">
    <source>
        <dbReference type="Proteomes" id="UP000596742"/>
    </source>
</evidence>
<keyword evidence="2" id="KW-1185">Reference proteome</keyword>
<sequence>MMALQRPSASLEGPFQVLVERKSWDKTAKTFLADRKRYVEHHRPRTDRPSKLTNFFSFLTGDKT</sequence>
<name>A0A8B6F087_MYTGA</name>
<proteinExistence type="predicted"/>
<organism evidence="1 2">
    <name type="scientific">Mytilus galloprovincialis</name>
    <name type="common">Mediterranean mussel</name>
    <dbReference type="NCBI Taxonomy" id="29158"/>
    <lineage>
        <taxon>Eukaryota</taxon>
        <taxon>Metazoa</taxon>
        <taxon>Spiralia</taxon>
        <taxon>Lophotrochozoa</taxon>
        <taxon>Mollusca</taxon>
        <taxon>Bivalvia</taxon>
        <taxon>Autobranchia</taxon>
        <taxon>Pteriomorphia</taxon>
        <taxon>Mytilida</taxon>
        <taxon>Mytiloidea</taxon>
        <taxon>Mytilidae</taxon>
        <taxon>Mytilinae</taxon>
        <taxon>Mytilus</taxon>
    </lineage>
</organism>
<protein>
    <submittedName>
        <fullName evidence="1">Uncharacterized protein</fullName>
    </submittedName>
</protein>
<evidence type="ECO:0000313" key="1">
    <source>
        <dbReference type="EMBL" id="VDI42682.1"/>
    </source>
</evidence>
<accession>A0A8B6F087</accession>
<gene>
    <name evidence="1" type="ORF">MGAL_10B039031</name>
</gene>
<dbReference type="AlphaFoldDB" id="A0A8B6F087"/>
<reference evidence="1" key="1">
    <citation type="submission" date="2018-11" db="EMBL/GenBank/DDBJ databases">
        <authorList>
            <person name="Alioto T."/>
            <person name="Alioto T."/>
        </authorList>
    </citation>
    <scope>NUCLEOTIDE SEQUENCE</scope>
</reference>
<dbReference type="Proteomes" id="UP000596742">
    <property type="component" value="Unassembled WGS sequence"/>
</dbReference>
<dbReference type="OrthoDB" id="7976202at2759"/>
<comment type="caution">
    <text evidence="1">The sequence shown here is derived from an EMBL/GenBank/DDBJ whole genome shotgun (WGS) entry which is preliminary data.</text>
</comment>
<dbReference type="EMBL" id="UYJE01006064">
    <property type="protein sequence ID" value="VDI42682.1"/>
    <property type="molecule type" value="Genomic_DNA"/>
</dbReference>